<comment type="caution">
    <text evidence="1">The sequence shown here is derived from an EMBL/GenBank/DDBJ whole genome shotgun (WGS) entry which is preliminary data.</text>
</comment>
<dbReference type="OrthoDB" id="6772212at2759"/>
<evidence type="ECO:0000313" key="2">
    <source>
        <dbReference type="Proteomes" id="UP000292052"/>
    </source>
</evidence>
<protein>
    <recommendedName>
        <fullName evidence="3">DDE Tnp 4 domain containing protein</fullName>
    </recommendedName>
</protein>
<dbReference type="Proteomes" id="UP000292052">
    <property type="component" value="Unassembled WGS sequence"/>
</dbReference>
<reference evidence="1 2" key="1">
    <citation type="submission" date="2017-03" db="EMBL/GenBank/DDBJ databases">
        <title>Genome of the blue death feigning beetle - Asbolus verrucosus.</title>
        <authorList>
            <person name="Rider S.D."/>
        </authorList>
    </citation>
    <scope>NUCLEOTIDE SEQUENCE [LARGE SCALE GENOMIC DNA]</scope>
    <source>
        <strain evidence="1">Butters</strain>
        <tissue evidence="1">Head and leg muscle</tissue>
    </source>
</reference>
<dbReference type="EMBL" id="QDEB01055428">
    <property type="protein sequence ID" value="RZC37125.1"/>
    <property type="molecule type" value="Genomic_DNA"/>
</dbReference>
<proteinExistence type="predicted"/>
<keyword evidence="2" id="KW-1185">Reference proteome</keyword>
<evidence type="ECO:0008006" key="3">
    <source>
        <dbReference type="Google" id="ProtNLM"/>
    </source>
</evidence>
<accession>A0A482VWF1</accession>
<organism evidence="1 2">
    <name type="scientific">Asbolus verrucosus</name>
    <name type="common">Desert ironclad beetle</name>
    <dbReference type="NCBI Taxonomy" id="1661398"/>
    <lineage>
        <taxon>Eukaryota</taxon>
        <taxon>Metazoa</taxon>
        <taxon>Ecdysozoa</taxon>
        <taxon>Arthropoda</taxon>
        <taxon>Hexapoda</taxon>
        <taxon>Insecta</taxon>
        <taxon>Pterygota</taxon>
        <taxon>Neoptera</taxon>
        <taxon>Endopterygota</taxon>
        <taxon>Coleoptera</taxon>
        <taxon>Polyphaga</taxon>
        <taxon>Cucujiformia</taxon>
        <taxon>Tenebrionidae</taxon>
        <taxon>Pimeliinae</taxon>
        <taxon>Asbolus</taxon>
    </lineage>
</organism>
<feature type="non-terminal residue" evidence="1">
    <location>
        <position position="148"/>
    </location>
</feature>
<evidence type="ECO:0000313" key="1">
    <source>
        <dbReference type="EMBL" id="RZC37125.1"/>
    </source>
</evidence>
<gene>
    <name evidence="1" type="ORF">BDFB_009695</name>
</gene>
<name>A0A482VWF1_ASBVE</name>
<dbReference type="AlphaFoldDB" id="A0A482VWF1"/>
<sequence length="148" mass="17586">MEVIDNNHFDSFDDDIEVTELIEMGVPRQIYIRHNYFDDLDELKFFQRFRLTRPRVLDLLVKIEDQLEFATNRNEVISPINQLLTTLSLCNNWLESVKSYIYKLYEEVVKIPSSIEKIKQSQNEFYNIARFPRVIGTIDGTHIKIESP</sequence>